<dbReference type="EMBL" id="RBZU01000014">
    <property type="protein sequence ID" value="RKP46675.1"/>
    <property type="molecule type" value="Genomic_DNA"/>
</dbReference>
<dbReference type="AlphaFoldDB" id="A0A494X7H4"/>
<dbReference type="InterPro" id="IPR009057">
    <property type="entry name" value="Homeodomain-like_sf"/>
</dbReference>
<sequence>MPTSTGYEIAEGPSYDWDGRRRGSVPFSVLQHCIAGEGRLNYERHHWRIRPGETMLVVIPHPHRYWVDEGGRWEFFWIAMTGREALRLHQAILGAVGPVFRLKPATIDHLAQCCLALGDVALETPGRASALAYTATMALYDDVLGPHDTQRGRPAHRPTERVVAHIRRNLGRDLDVQALADLAGLSRAHFTRVFTASEGSSPAEFVLLERMRLAARLLTSGTLSVKAISTHCGFEDPNYFAKVFRRTYGISPSQFRSTGMYSAPRGAA</sequence>
<dbReference type="OrthoDB" id="9816344at2"/>
<dbReference type="Proteomes" id="UP000270342">
    <property type="component" value="Unassembled WGS sequence"/>
</dbReference>
<dbReference type="PROSITE" id="PS01124">
    <property type="entry name" value="HTH_ARAC_FAMILY_2"/>
    <property type="match status" value="1"/>
</dbReference>
<evidence type="ECO:0000256" key="3">
    <source>
        <dbReference type="ARBA" id="ARBA00023159"/>
    </source>
</evidence>
<reference evidence="6 7" key="1">
    <citation type="submission" date="2018-10" db="EMBL/GenBank/DDBJ databases">
        <title>Robbsia sp. DHC34, isolated from soil.</title>
        <authorList>
            <person name="Gao Z.-H."/>
            <person name="Qiu L.-H."/>
        </authorList>
    </citation>
    <scope>NUCLEOTIDE SEQUENCE [LARGE SCALE GENOMIC DNA]</scope>
    <source>
        <strain evidence="6 7">DHC34</strain>
    </source>
</reference>
<dbReference type="InterPro" id="IPR018062">
    <property type="entry name" value="HTH_AraC-typ_CS"/>
</dbReference>
<dbReference type="PROSITE" id="PS00041">
    <property type="entry name" value="HTH_ARAC_FAMILY_1"/>
    <property type="match status" value="1"/>
</dbReference>
<feature type="domain" description="HTH araC/xylS-type" evidence="5">
    <location>
        <begin position="160"/>
        <end position="258"/>
    </location>
</feature>
<evidence type="ECO:0000256" key="4">
    <source>
        <dbReference type="ARBA" id="ARBA00023163"/>
    </source>
</evidence>
<keyword evidence="4" id="KW-0804">Transcription</keyword>
<keyword evidence="2" id="KW-0238">DNA-binding</keyword>
<dbReference type="GO" id="GO:0003700">
    <property type="term" value="F:DNA-binding transcription factor activity"/>
    <property type="evidence" value="ECO:0007669"/>
    <property type="project" value="InterPro"/>
</dbReference>
<dbReference type="Pfam" id="PF02311">
    <property type="entry name" value="AraC_binding"/>
    <property type="match status" value="1"/>
</dbReference>
<gene>
    <name evidence="6" type="ORF">D7S86_23885</name>
</gene>
<protein>
    <submittedName>
        <fullName evidence="6">AraC family transcriptional regulator</fullName>
    </submittedName>
</protein>
<dbReference type="InterPro" id="IPR050204">
    <property type="entry name" value="AraC_XylS_family_regulators"/>
</dbReference>
<dbReference type="PANTHER" id="PTHR46796">
    <property type="entry name" value="HTH-TYPE TRANSCRIPTIONAL ACTIVATOR RHAS-RELATED"/>
    <property type="match status" value="1"/>
</dbReference>
<name>A0A494X7H4_9BURK</name>
<keyword evidence="3" id="KW-0010">Activator</keyword>
<dbReference type="Pfam" id="PF12833">
    <property type="entry name" value="HTH_18"/>
    <property type="match status" value="1"/>
</dbReference>
<evidence type="ECO:0000313" key="7">
    <source>
        <dbReference type="Proteomes" id="UP000270342"/>
    </source>
</evidence>
<dbReference type="RefSeq" id="WP_121090359.1">
    <property type="nucleotide sequence ID" value="NZ_RBZU01000014.1"/>
</dbReference>
<dbReference type="PRINTS" id="PR00032">
    <property type="entry name" value="HTHARAC"/>
</dbReference>
<comment type="caution">
    <text evidence="6">The sequence shown here is derived from an EMBL/GenBank/DDBJ whole genome shotgun (WGS) entry which is preliminary data.</text>
</comment>
<organism evidence="6 7">
    <name type="scientific">Pararobbsia silviterrae</name>
    <dbReference type="NCBI Taxonomy" id="1792498"/>
    <lineage>
        <taxon>Bacteria</taxon>
        <taxon>Pseudomonadati</taxon>
        <taxon>Pseudomonadota</taxon>
        <taxon>Betaproteobacteria</taxon>
        <taxon>Burkholderiales</taxon>
        <taxon>Burkholderiaceae</taxon>
        <taxon>Pararobbsia</taxon>
    </lineage>
</organism>
<keyword evidence="7" id="KW-1185">Reference proteome</keyword>
<dbReference type="Gene3D" id="2.60.120.280">
    <property type="entry name" value="Regulatory protein AraC"/>
    <property type="match status" value="1"/>
</dbReference>
<evidence type="ECO:0000256" key="2">
    <source>
        <dbReference type="ARBA" id="ARBA00023125"/>
    </source>
</evidence>
<dbReference type="InterPro" id="IPR018060">
    <property type="entry name" value="HTH_AraC"/>
</dbReference>
<keyword evidence="1" id="KW-0805">Transcription regulation</keyword>
<dbReference type="Gene3D" id="1.10.10.60">
    <property type="entry name" value="Homeodomain-like"/>
    <property type="match status" value="1"/>
</dbReference>
<dbReference type="InterPro" id="IPR003313">
    <property type="entry name" value="AraC-bd"/>
</dbReference>
<dbReference type="SMART" id="SM00342">
    <property type="entry name" value="HTH_ARAC"/>
    <property type="match status" value="1"/>
</dbReference>
<dbReference type="InterPro" id="IPR037923">
    <property type="entry name" value="HTH-like"/>
</dbReference>
<accession>A0A494X7H4</accession>
<evidence type="ECO:0000313" key="6">
    <source>
        <dbReference type="EMBL" id="RKP46675.1"/>
    </source>
</evidence>
<dbReference type="PANTHER" id="PTHR46796:SF6">
    <property type="entry name" value="ARAC SUBFAMILY"/>
    <property type="match status" value="1"/>
</dbReference>
<dbReference type="InterPro" id="IPR020449">
    <property type="entry name" value="Tscrpt_reg_AraC-type_HTH"/>
</dbReference>
<proteinExistence type="predicted"/>
<dbReference type="GO" id="GO:0043565">
    <property type="term" value="F:sequence-specific DNA binding"/>
    <property type="evidence" value="ECO:0007669"/>
    <property type="project" value="InterPro"/>
</dbReference>
<dbReference type="SUPFAM" id="SSF46689">
    <property type="entry name" value="Homeodomain-like"/>
    <property type="match status" value="2"/>
</dbReference>
<dbReference type="SUPFAM" id="SSF51215">
    <property type="entry name" value="Regulatory protein AraC"/>
    <property type="match status" value="1"/>
</dbReference>
<evidence type="ECO:0000256" key="1">
    <source>
        <dbReference type="ARBA" id="ARBA00023015"/>
    </source>
</evidence>
<evidence type="ECO:0000259" key="5">
    <source>
        <dbReference type="PROSITE" id="PS01124"/>
    </source>
</evidence>